<feature type="transmembrane region" description="Helical" evidence="1">
    <location>
        <begin position="185"/>
        <end position="204"/>
    </location>
</feature>
<evidence type="ECO:0000313" key="3">
    <source>
        <dbReference type="EMBL" id="KRM00753.1"/>
    </source>
</evidence>
<feature type="transmembrane region" description="Helical" evidence="1">
    <location>
        <begin position="81"/>
        <end position="104"/>
    </location>
</feature>
<organism evidence="3 4">
    <name type="scientific">Limosilactobacillus gastricus DSM 16045</name>
    <dbReference type="NCBI Taxonomy" id="1423749"/>
    <lineage>
        <taxon>Bacteria</taxon>
        <taxon>Bacillati</taxon>
        <taxon>Bacillota</taxon>
        <taxon>Bacilli</taxon>
        <taxon>Lactobacillales</taxon>
        <taxon>Lactobacillaceae</taxon>
        <taxon>Limosilactobacillus</taxon>
    </lineage>
</organism>
<dbReference type="SUPFAM" id="SSF55874">
    <property type="entry name" value="ATPase domain of HSP90 chaperone/DNA topoisomerase II/histidine kinase"/>
    <property type="match status" value="1"/>
</dbReference>
<dbReference type="GO" id="GO:0042802">
    <property type="term" value="F:identical protein binding"/>
    <property type="evidence" value="ECO:0007669"/>
    <property type="project" value="TreeGrafter"/>
</dbReference>
<dbReference type="PATRIC" id="fig|1423749.3.peg.1054"/>
<dbReference type="Gene3D" id="3.30.565.10">
    <property type="entry name" value="Histidine kinase-like ATPase, C-terminal domain"/>
    <property type="match status" value="1"/>
</dbReference>
<keyword evidence="4" id="KW-1185">Reference proteome</keyword>
<protein>
    <recommendedName>
        <fullName evidence="2">Sensor histidine kinase NatK-like C-terminal domain-containing protein</fullName>
    </recommendedName>
</protein>
<name>A0A0R1V5E6_9LACO</name>
<sequence>MIMVGVVQYFLMEIMSLASCYFFSVLNSSIKEKKIFFGGVVLTVLCLGVFGNFIYLVYTLFVVLYNRLMKKESLLCFNNGIVYIGAIFSLTVGGCISFLFNFVLIPNASVNKLITCQLVSESVVLVILYFYRRYVQIGLSKLRIYLYRHKLTKFFQCSILLAYIFILSLQIIAEELGVEMRIEGGLMLISMIIILIVLGFTISLSKYYNRVNQLEYVKRGVSQSQEYLAFNRRDYLRLRKLRHKYVNQLISLDGLLENGDYLAAKGYLNNILKEFNQSINSEINRQYQILNELSSVELRSLIFSKVQLMHEYNISCNLSVNTDFPISEENAIDVVTVIGSLLDNAIEETRDKYQSRIELELNQYGSEILDFKVVNTIDHEIDNHKLFQNEYSTKTGHSGIGLTIIKDIIDSSDNYALEIETYKDRIQFDYMIRRDPDDN</sequence>
<keyword evidence="1" id="KW-0812">Transmembrane</keyword>
<dbReference type="PANTHER" id="PTHR40448:SF1">
    <property type="entry name" value="TWO-COMPONENT SENSOR HISTIDINE KINASE"/>
    <property type="match status" value="1"/>
</dbReference>
<dbReference type="Proteomes" id="UP000051739">
    <property type="component" value="Unassembled WGS sequence"/>
</dbReference>
<dbReference type="Pfam" id="PF14501">
    <property type="entry name" value="HATPase_c_5"/>
    <property type="match status" value="1"/>
</dbReference>
<dbReference type="RefSeq" id="WP_056937916.1">
    <property type="nucleotide sequence ID" value="NZ_AZFN01000027.1"/>
</dbReference>
<dbReference type="AlphaFoldDB" id="A0A0R1V5E6"/>
<feature type="transmembrane region" description="Helical" evidence="1">
    <location>
        <begin position="6"/>
        <end position="23"/>
    </location>
</feature>
<feature type="transmembrane region" description="Helical" evidence="1">
    <location>
        <begin position="35"/>
        <end position="61"/>
    </location>
</feature>
<dbReference type="InterPro" id="IPR032834">
    <property type="entry name" value="NatK-like_C"/>
</dbReference>
<reference evidence="3 4" key="1">
    <citation type="journal article" date="2015" name="Genome Announc.">
        <title>Expanding the biotechnology potential of lactobacilli through comparative genomics of 213 strains and associated genera.</title>
        <authorList>
            <person name="Sun Z."/>
            <person name="Harris H.M."/>
            <person name="McCann A."/>
            <person name="Guo C."/>
            <person name="Argimon S."/>
            <person name="Zhang W."/>
            <person name="Yang X."/>
            <person name="Jeffery I.B."/>
            <person name="Cooney J.C."/>
            <person name="Kagawa T.F."/>
            <person name="Liu W."/>
            <person name="Song Y."/>
            <person name="Salvetti E."/>
            <person name="Wrobel A."/>
            <person name="Rasinkangas P."/>
            <person name="Parkhill J."/>
            <person name="Rea M.C."/>
            <person name="O'Sullivan O."/>
            <person name="Ritari J."/>
            <person name="Douillard F.P."/>
            <person name="Paul Ross R."/>
            <person name="Yang R."/>
            <person name="Briner A.E."/>
            <person name="Felis G.E."/>
            <person name="de Vos W.M."/>
            <person name="Barrangou R."/>
            <person name="Klaenhammer T.R."/>
            <person name="Caufield P.W."/>
            <person name="Cui Y."/>
            <person name="Zhang H."/>
            <person name="O'Toole P.W."/>
        </authorList>
    </citation>
    <scope>NUCLEOTIDE SEQUENCE [LARGE SCALE GENOMIC DNA]</scope>
    <source>
        <strain evidence="3 4">DSM 16045</strain>
    </source>
</reference>
<evidence type="ECO:0000256" key="1">
    <source>
        <dbReference type="SAM" id="Phobius"/>
    </source>
</evidence>
<dbReference type="EMBL" id="AZFN01000027">
    <property type="protein sequence ID" value="KRM00753.1"/>
    <property type="molecule type" value="Genomic_DNA"/>
</dbReference>
<evidence type="ECO:0000259" key="2">
    <source>
        <dbReference type="Pfam" id="PF14501"/>
    </source>
</evidence>
<feature type="domain" description="Sensor histidine kinase NatK-like C-terminal" evidence="2">
    <location>
        <begin position="330"/>
        <end position="427"/>
    </location>
</feature>
<feature type="transmembrane region" description="Helical" evidence="1">
    <location>
        <begin position="151"/>
        <end position="173"/>
    </location>
</feature>
<gene>
    <name evidence="3" type="ORF">FC60_GL001035</name>
</gene>
<evidence type="ECO:0000313" key="4">
    <source>
        <dbReference type="Proteomes" id="UP000051739"/>
    </source>
</evidence>
<keyword evidence="1" id="KW-0472">Membrane</keyword>
<comment type="caution">
    <text evidence="3">The sequence shown here is derived from an EMBL/GenBank/DDBJ whole genome shotgun (WGS) entry which is preliminary data.</text>
</comment>
<dbReference type="PANTHER" id="PTHR40448">
    <property type="entry name" value="TWO-COMPONENT SENSOR HISTIDINE KINASE"/>
    <property type="match status" value="1"/>
</dbReference>
<keyword evidence="1" id="KW-1133">Transmembrane helix</keyword>
<proteinExistence type="predicted"/>
<dbReference type="InterPro" id="IPR036890">
    <property type="entry name" value="HATPase_C_sf"/>
</dbReference>
<accession>A0A0R1V5E6</accession>